<feature type="transmembrane region" description="Helical" evidence="5">
    <location>
        <begin position="229"/>
        <end position="250"/>
    </location>
</feature>
<dbReference type="PANTHER" id="PTHR23534">
    <property type="entry name" value="MFS PERMEASE"/>
    <property type="match status" value="1"/>
</dbReference>
<dbReference type="SUPFAM" id="SSF103473">
    <property type="entry name" value="MFS general substrate transporter"/>
    <property type="match status" value="1"/>
</dbReference>
<dbReference type="EMBL" id="CP054056">
    <property type="protein sequence ID" value="QKJ25968.1"/>
    <property type="molecule type" value="Genomic_DNA"/>
</dbReference>
<feature type="domain" description="Major facilitator superfamily (MFS) profile" evidence="6">
    <location>
        <begin position="1"/>
        <end position="371"/>
    </location>
</feature>
<feature type="transmembrane region" description="Helical" evidence="5">
    <location>
        <begin position="12"/>
        <end position="35"/>
    </location>
</feature>
<dbReference type="GO" id="GO:0005886">
    <property type="term" value="C:plasma membrane"/>
    <property type="evidence" value="ECO:0007669"/>
    <property type="project" value="UniProtKB-SubCell"/>
</dbReference>
<keyword evidence="2 5" id="KW-0812">Transmembrane</keyword>
<feature type="transmembrane region" description="Helical" evidence="5">
    <location>
        <begin position="325"/>
        <end position="344"/>
    </location>
</feature>
<comment type="subcellular location">
    <subcellularLocation>
        <location evidence="1">Cell membrane</location>
        <topology evidence="1">Multi-pass membrane protein</topology>
    </subcellularLocation>
</comment>
<evidence type="ECO:0000256" key="1">
    <source>
        <dbReference type="ARBA" id="ARBA00004651"/>
    </source>
</evidence>
<name>A0A7D4QH85_9MICO</name>
<feature type="transmembrane region" description="Helical" evidence="5">
    <location>
        <begin position="42"/>
        <end position="64"/>
    </location>
</feature>
<dbReference type="PROSITE" id="PS50850">
    <property type="entry name" value="MFS"/>
    <property type="match status" value="1"/>
</dbReference>
<keyword evidence="4 5" id="KW-0472">Membrane</keyword>
<feature type="transmembrane region" description="Helical" evidence="5">
    <location>
        <begin position="350"/>
        <end position="367"/>
    </location>
</feature>
<proteinExistence type="predicted"/>
<evidence type="ECO:0000259" key="6">
    <source>
        <dbReference type="PROSITE" id="PS50850"/>
    </source>
</evidence>
<sequence>MAVELSGTPAWSGAAATISTLGSAISAIPLANLAYRKGRRIALAFGASLAIAGASGMILAAAMRSFPVEILALFLLGAASAVSLQARFAAADIPVSGPRGRDLSLVVWATTLGAVIGPNLIAPGETIGLALGLPHLGGPFLFTILAQLSSTLVFWFGLRPDPLLIAKEIAGLPDRRKNPGVRAALEVIRANPLAGYAVLTIALSHMVMVAVMSMTPAHLDSHGHSLAEVGLTISLHVAGMYAFAPVFGVLTDRLGPVRVIVAGQLIYFGSLLLAGLGQEDYWLVMGGLFLLGLGWSASTVAASALLTQVLGTAEKTKVQGFSDSLMNLSGAFGGAVSGSILLWFSFGGLNAAALAPVIFIVIATSFSRRWQVK</sequence>
<dbReference type="AlphaFoldDB" id="A0A7D4QH85"/>
<dbReference type="Proteomes" id="UP000501003">
    <property type="component" value="Chromosome"/>
</dbReference>
<keyword evidence="3 5" id="KW-1133">Transmembrane helix</keyword>
<feature type="transmembrane region" description="Helical" evidence="5">
    <location>
        <begin position="257"/>
        <end position="276"/>
    </location>
</feature>
<dbReference type="InterPro" id="IPR011701">
    <property type="entry name" value="MFS"/>
</dbReference>
<dbReference type="GO" id="GO:0022857">
    <property type="term" value="F:transmembrane transporter activity"/>
    <property type="evidence" value="ECO:0007669"/>
    <property type="project" value="InterPro"/>
</dbReference>
<keyword evidence="8" id="KW-1185">Reference proteome</keyword>
<dbReference type="Gene3D" id="1.20.1250.20">
    <property type="entry name" value="MFS general substrate transporter like domains"/>
    <property type="match status" value="1"/>
</dbReference>
<dbReference type="PANTHER" id="PTHR23534:SF1">
    <property type="entry name" value="MAJOR FACILITATOR SUPERFAMILY PROTEIN"/>
    <property type="match status" value="1"/>
</dbReference>
<dbReference type="InterPro" id="IPR036259">
    <property type="entry name" value="MFS_trans_sf"/>
</dbReference>
<evidence type="ECO:0000256" key="3">
    <source>
        <dbReference type="ARBA" id="ARBA00022989"/>
    </source>
</evidence>
<gene>
    <name evidence="7" type="ORF">HRU87_05110</name>
</gene>
<feature type="transmembrane region" description="Helical" evidence="5">
    <location>
        <begin position="102"/>
        <end position="120"/>
    </location>
</feature>
<evidence type="ECO:0000256" key="2">
    <source>
        <dbReference type="ARBA" id="ARBA00022692"/>
    </source>
</evidence>
<feature type="transmembrane region" description="Helical" evidence="5">
    <location>
        <begin position="193"/>
        <end position="217"/>
    </location>
</feature>
<evidence type="ECO:0000256" key="4">
    <source>
        <dbReference type="ARBA" id="ARBA00023136"/>
    </source>
</evidence>
<dbReference type="Pfam" id="PF07690">
    <property type="entry name" value="MFS_1"/>
    <property type="match status" value="1"/>
</dbReference>
<reference evidence="7 8" key="1">
    <citation type="submission" date="2020-05" db="EMBL/GenBank/DDBJ databases">
        <title>Aquirufa sp. strain 15G-AUS-rot a new Aquirufa species.</title>
        <authorList>
            <person name="Pitt A."/>
            <person name="Hahn M.W."/>
        </authorList>
    </citation>
    <scope>NUCLEOTIDE SEQUENCE [LARGE SCALE GENOMIC DNA]</scope>
    <source>
        <strain evidence="7 8">15G-AUS-rot</strain>
    </source>
</reference>
<feature type="transmembrane region" description="Helical" evidence="5">
    <location>
        <begin position="70"/>
        <end position="90"/>
    </location>
</feature>
<feature type="transmembrane region" description="Helical" evidence="5">
    <location>
        <begin position="282"/>
        <end position="305"/>
    </location>
</feature>
<evidence type="ECO:0000313" key="7">
    <source>
        <dbReference type="EMBL" id="QKJ25968.1"/>
    </source>
</evidence>
<dbReference type="InterPro" id="IPR020846">
    <property type="entry name" value="MFS_dom"/>
</dbReference>
<feature type="transmembrane region" description="Helical" evidence="5">
    <location>
        <begin position="140"/>
        <end position="158"/>
    </location>
</feature>
<protein>
    <submittedName>
        <fullName evidence="7">MFS transporter</fullName>
    </submittedName>
</protein>
<organism evidence="7 8">
    <name type="scientific">Aquiluna borgnonia</name>
    <dbReference type="NCBI Taxonomy" id="2499157"/>
    <lineage>
        <taxon>Bacteria</taxon>
        <taxon>Bacillati</taxon>
        <taxon>Actinomycetota</taxon>
        <taxon>Actinomycetes</taxon>
        <taxon>Micrococcales</taxon>
        <taxon>Microbacteriaceae</taxon>
        <taxon>Luna cluster</taxon>
        <taxon>Luna-1 subcluster</taxon>
        <taxon>Aquiluna</taxon>
    </lineage>
</organism>
<dbReference type="KEGG" id="aqg:HRU87_05110"/>
<evidence type="ECO:0000313" key="8">
    <source>
        <dbReference type="Proteomes" id="UP000501003"/>
    </source>
</evidence>
<evidence type="ECO:0000256" key="5">
    <source>
        <dbReference type="SAM" id="Phobius"/>
    </source>
</evidence>
<accession>A0A7D4QH85</accession>